<dbReference type="AlphaFoldDB" id="A0A5D4H6J5"/>
<dbReference type="EMBL" id="VTAV01000005">
    <property type="protein sequence ID" value="TYR36328.1"/>
    <property type="molecule type" value="Genomic_DNA"/>
</dbReference>
<sequence length="98" mass="11161">MRLILDNVSKRDYEWLLSMAKALNFKVTTEASSTNTTLEQIDHLLDEVITDAPTADYITAYGISDADIAEFQQRKADYQSGKDKPVAWETIKERYGLI</sequence>
<organism evidence="1 2">
    <name type="scientific">Sphingobacterium phlebotomi</name>
    <dbReference type="NCBI Taxonomy" id="2605433"/>
    <lineage>
        <taxon>Bacteria</taxon>
        <taxon>Pseudomonadati</taxon>
        <taxon>Bacteroidota</taxon>
        <taxon>Sphingobacteriia</taxon>
        <taxon>Sphingobacteriales</taxon>
        <taxon>Sphingobacteriaceae</taxon>
        <taxon>Sphingobacterium</taxon>
    </lineage>
</organism>
<evidence type="ECO:0008006" key="3">
    <source>
        <dbReference type="Google" id="ProtNLM"/>
    </source>
</evidence>
<proteinExistence type="predicted"/>
<name>A0A5D4H6J5_9SPHI</name>
<dbReference type="Proteomes" id="UP000322362">
    <property type="component" value="Unassembled WGS sequence"/>
</dbReference>
<comment type="caution">
    <text evidence="1">The sequence shown here is derived from an EMBL/GenBank/DDBJ whole genome shotgun (WGS) entry which is preliminary data.</text>
</comment>
<reference evidence="1 2" key="1">
    <citation type="submission" date="2019-08" db="EMBL/GenBank/DDBJ databases">
        <title>Phlebobacter frassis gen. nov. sp. nov., a new member of family Sphingobacteriaceae isolated from sand fly rearing media.</title>
        <authorList>
            <person name="Kakumanu M.L."/>
            <person name="Marayati B.F."/>
            <person name="Wada-Katsumata A."/>
            <person name="Wasserberg G."/>
            <person name="Schal C."/>
            <person name="Apperson C.S."/>
            <person name="Ponnusamy L."/>
        </authorList>
    </citation>
    <scope>NUCLEOTIDE SEQUENCE [LARGE SCALE GENOMIC DNA]</scope>
    <source>
        <strain evidence="1 2">SSI9</strain>
    </source>
</reference>
<evidence type="ECO:0000313" key="2">
    <source>
        <dbReference type="Proteomes" id="UP000322362"/>
    </source>
</evidence>
<evidence type="ECO:0000313" key="1">
    <source>
        <dbReference type="EMBL" id="TYR36328.1"/>
    </source>
</evidence>
<protein>
    <recommendedName>
        <fullName evidence="3">Addiction module protein</fullName>
    </recommendedName>
</protein>
<accession>A0A5D4H6J5</accession>
<gene>
    <name evidence="1" type="ORF">FXV77_10495</name>
</gene>
<dbReference type="RefSeq" id="WP_148919179.1">
    <property type="nucleotide sequence ID" value="NZ_VTAV01000005.1"/>
</dbReference>
<keyword evidence="2" id="KW-1185">Reference proteome</keyword>